<dbReference type="Pfam" id="PF01903">
    <property type="entry name" value="CbiX"/>
    <property type="match status" value="1"/>
</dbReference>
<organism evidence="3 4">
    <name type="scientific">Fumia xinanensis</name>
    <dbReference type="NCBI Taxonomy" id="2763659"/>
    <lineage>
        <taxon>Bacteria</taxon>
        <taxon>Bacillati</taxon>
        <taxon>Bacillota</taxon>
        <taxon>Clostridia</taxon>
        <taxon>Eubacteriales</taxon>
        <taxon>Oscillospiraceae</taxon>
        <taxon>Fumia</taxon>
    </lineage>
</organism>
<name>A0A926I709_9FIRM</name>
<dbReference type="Proteomes" id="UP000610760">
    <property type="component" value="Unassembled WGS sequence"/>
</dbReference>
<dbReference type="InterPro" id="IPR002762">
    <property type="entry name" value="CbiX-like"/>
</dbReference>
<dbReference type="AlphaFoldDB" id="A0A926I709"/>
<dbReference type="PANTHER" id="PTHR33542">
    <property type="entry name" value="SIROHYDROCHLORIN FERROCHELATASE, CHLOROPLASTIC"/>
    <property type="match status" value="1"/>
</dbReference>
<evidence type="ECO:0000313" key="4">
    <source>
        <dbReference type="Proteomes" id="UP000610760"/>
    </source>
</evidence>
<keyword evidence="4" id="KW-1185">Reference proteome</keyword>
<keyword evidence="2" id="KW-0456">Lyase</keyword>
<dbReference type="RefSeq" id="WP_249294319.1">
    <property type="nucleotide sequence ID" value="NZ_JACRSV010000001.1"/>
</dbReference>
<reference evidence="3" key="1">
    <citation type="submission" date="2020-08" db="EMBL/GenBank/DDBJ databases">
        <title>Genome public.</title>
        <authorList>
            <person name="Liu C."/>
            <person name="Sun Q."/>
        </authorList>
    </citation>
    <scope>NUCLEOTIDE SEQUENCE</scope>
    <source>
        <strain evidence="3">NSJ-33</strain>
    </source>
</reference>
<dbReference type="Gene3D" id="3.40.50.1400">
    <property type="match status" value="1"/>
</dbReference>
<protein>
    <submittedName>
        <fullName evidence="3">CbiX/SirB N-terminal domain-containing protein</fullName>
    </submittedName>
</protein>
<dbReference type="SUPFAM" id="SSF53800">
    <property type="entry name" value="Chelatase"/>
    <property type="match status" value="1"/>
</dbReference>
<dbReference type="GO" id="GO:0046872">
    <property type="term" value="F:metal ion binding"/>
    <property type="evidence" value="ECO:0007669"/>
    <property type="project" value="UniProtKB-KW"/>
</dbReference>
<dbReference type="EMBL" id="JACRSV010000001">
    <property type="protein sequence ID" value="MBC8559426.1"/>
    <property type="molecule type" value="Genomic_DNA"/>
</dbReference>
<sequence>MKGILIIAHGSREPETLKTMEDVFAMVKEKLSHVLMEQAYMEFCDVNLEAGLDKLREQGADDIVVVPYFLFSGVHIREDIPKEIQEYLAAHPGLKVTLGNTLGADPRIADVLCDRVREVL</sequence>
<dbReference type="InterPro" id="IPR050963">
    <property type="entry name" value="Sirohydro_Cobaltochel/CbiX"/>
</dbReference>
<evidence type="ECO:0000313" key="3">
    <source>
        <dbReference type="EMBL" id="MBC8559426.1"/>
    </source>
</evidence>
<dbReference type="CDD" id="cd03416">
    <property type="entry name" value="CbiX_SirB_N"/>
    <property type="match status" value="1"/>
</dbReference>
<dbReference type="GO" id="GO:0016829">
    <property type="term" value="F:lyase activity"/>
    <property type="evidence" value="ECO:0007669"/>
    <property type="project" value="UniProtKB-KW"/>
</dbReference>
<accession>A0A926I709</accession>
<evidence type="ECO:0000256" key="1">
    <source>
        <dbReference type="ARBA" id="ARBA00022723"/>
    </source>
</evidence>
<comment type="caution">
    <text evidence="3">The sequence shown here is derived from an EMBL/GenBank/DDBJ whole genome shotgun (WGS) entry which is preliminary data.</text>
</comment>
<gene>
    <name evidence="3" type="ORF">H8710_05000</name>
</gene>
<evidence type="ECO:0000256" key="2">
    <source>
        <dbReference type="ARBA" id="ARBA00023239"/>
    </source>
</evidence>
<proteinExistence type="predicted"/>
<dbReference type="PANTHER" id="PTHR33542:SF3">
    <property type="entry name" value="SIROHYDROCHLORIN FERROCHELATASE, CHLOROPLASTIC"/>
    <property type="match status" value="1"/>
</dbReference>
<keyword evidence="1" id="KW-0479">Metal-binding</keyword>